<dbReference type="GO" id="GO:0055085">
    <property type="term" value="P:transmembrane transport"/>
    <property type="evidence" value="ECO:0007669"/>
    <property type="project" value="InterPro"/>
</dbReference>
<feature type="transmembrane region" description="Helical" evidence="10">
    <location>
        <begin position="166"/>
        <end position="184"/>
    </location>
</feature>
<evidence type="ECO:0000256" key="1">
    <source>
        <dbReference type="ARBA" id="ARBA00004651"/>
    </source>
</evidence>
<feature type="transmembrane region" description="Helical" evidence="10">
    <location>
        <begin position="132"/>
        <end position="154"/>
    </location>
</feature>
<comment type="similarity">
    <text evidence="9">Belongs to the binding-protein-dependent transport system permease family. OppBC subfamily.</text>
</comment>
<accession>A0A8E0IG51</accession>
<dbReference type="SUPFAM" id="SSF161098">
    <property type="entry name" value="MetI-like"/>
    <property type="match status" value="1"/>
</dbReference>
<feature type="transmembrane region" description="Helical" evidence="10">
    <location>
        <begin position="296"/>
        <end position="316"/>
    </location>
</feature>
<comment type="subcellular location">
    <subcellularLocation>
        <location evidence="1 10">Cell membrane</location>
        <topology evidence="1 10">Multi-pass membrane protein</topology>
    </subcellularLocation>
</comment>
<dbReference type="NCBIfam" id="NF043080">
    <property type="entry name" value="MMSYN1_0166"/>
    <property type="match status" value="1"/>
</dbReference>
<protein>
    <submittedName>
        <fullName evidence="12">Peptide ABC transporter permease</fullName>
    </submittedName>
</protein>
<dbReference type="InterPro" id="IPR000515">
    <property type="entry name" value="MetI-like"/>
</dbReference>
<evidence type="ECO:0000256" key="4">
    <source>
        <dbReference type="ARBA" id="ARBA00022692"/>
    </source>
</evidence>
<keyword evidence="6" id="KW-0653">Protein transport</keyword>
<keyword evidence="4 10" id="KW-0812">Transmembrane</keyword>
<evidence type="ECO:0000313" key="12">
    <source>
        <dbReference type="EMBL" id="EPC50886.1"/>
    </source>
</evidence>
<dbReference type="CDD" id="cd06261">
    <property type="entry name" value="TM_PBP2"/>
    <property type="match status" value="1"/>
</dbReference>
<organism evidence="12 13">
    <name type="scientific">Lacticaseibacillus paracasei subsp. paracasei Lpp7</name>
    <dbReference type="NCBI Taxonomy" id="1256200"/>
    <lineage>
        <taxon>Bacteria</taxon>
        <taxon>Bacillati</taxon>
        <taxon>Bacillota</taxon>
        <taxon>Bacilli</taxon>
        <taxon>Lactobacillales</taxon>
        <taxon>Lactobacillaceae</taxon>
        <taxon>Lacticaseibacillus</taxon>
    </lineage>
</organism>
<gene>
    <name evidence="12" type="ORF">Lpp7_10428</name>
</gene>
<keyword evidence="2 10" id="KW-0813">Transport</keyword>
<evidence type="ECO:0000256" key="6">
    <source>
        <dbReference type="ARBA" id="ARBA00022927"/>
    </source>
</evidence>
<keyword evidence="3" id="KW-1003">Cell membrane</keyword>
<dbReference type="InterPro" id="IPR054864">
    <property type="entry name" value="OppC_permease"/>
</dbReference>
<dbReference type="Gene3D" id="1.10.3720.10">
    <property type="entry name" value="MetI-like"/>
    <property type="match status" value="1"/>
</dbReference>
<comment type="caution">
    <text evidence="12">The sequence shown here is derived from an EMBL/GenBank/DDBJ whole genome shotgun (WGS) entry which is preliminary data.</text>
</comment>
<dbReference type="Pfam" id="PF00528">
    <property type="entry name" value="BPD_transp_1"/>
    <property type="match status" value="1"/>
</dbReference>
<dbReference type="PANTHER" id="PTHR43386">
    <property type="entry name" value="OLIGOPEPTIDE TRANSPORT SYSTEM PERMEASE PROTEIN APPC"/>
    <property type="match status" value="1"/>
</dbReference>
<evidence type="ECO:0000256" key="2">
    <source>
        <dbReference type="ARBA" id="ARBA00022448"/>
    </source>
</evidence>
<keyword evidence="5" id="KW-0571">Peptide transport</keyword>
<reference evidence="12 13" key="1">
    <citation type="journal article" date="2013" name="PLoS ONE">
        <title>Lactobacillus paracasei comparative genomics: towards species pan-genome definition and exploitation of diversity.</title>
        <authorList>
            <person name="Smokvina T."/>
            <person name="Wels M."/>
            <person name="Polka J."/>
            <person name="Chervaux C."/>
            <person name="Brisse S."/>
            <person name="Boekhorst J."/>
            <person name="van Hylckama Vlieg J.E."/>
            <person name="Siezen R.J."/>
        </authorList>
    </citation>
    <scope>NUCLEOTIDE SEQUENCE [LARGE SCALE GENOMIC DNA]</scope>
    <source>
        <strain evidence="12 13">Lpp7</strain>
    </source>
</reference>
<sequence length="329" mass="36278">MADVLGNEREAQISSNQQPVVNNQLTDDDFVRVPLDELASEKIDTPKYSYWGSVAKAFFSKKVTIFMLVLVIVILGMSFIQPLFSGYSLNNVSTINDLGARYNPPSAKFWFGTDGNGQSLFDAIWAGARTSISVGAISTVITMVVGVIVGGIWGVSKRLDKVMLEVNNVISNIPGLLIVIVLSYTLGNGFWNLIFAMTCTSWLGVAYGIRVYVMMYRDREYNIASQTLGTPTFRIVTRNILPYLTSVIMTSLSTSLSSFIDYEVFLSFVGVGLSQNIPSLGRLIADNSPYITSYPYLFWFPVLVLALLTVSLYIVGQNLADASDPRTHM</sequence>
<keyword evidence="7 10" id="KW-1133">Transmembrane helix</keyword>
<dbReference type="GO" id="GO:0015031">
    <property type="term" value="P:protein transport"/>
    <property type="evidence" value="ECO:0007669"/>
    <property type="project" value="UniProtKB-KW"/>
</dbReference>
<evidence type="ECO:0000256" key="3">
    <source>
        <dbReference type="ARBA" id="ARBA00022475"/>
    </source>
</evidence>
<evidence type="ECO:0000256" key="10">
    <source>
        <dbReference type="RuleBase" id="RU363032"/>
    </source>
</evidence>
<dbReference type="InterPro" id="IPR050366">
    <property type="entry name" value="BP-dependent_transpt_permease"/>
</dbReference>
<dbReference type="AlphaFoldDB" id="A0A8E0IG51"/>
<feature type="transmembrane region" description="Helical" evidence="10">
    <location>
        <begin position="240"/>
        <end position="260"/>
    </location>
</feature>
<dbReference type="Proteomes" id="UP000014303">
    <property type="component" value="Unassembled WGS sequence"/>
</dbReference>
<dbReference type="EMBL" id="ANJV01000173">
    <property type="protein sequence ID" value="EPC50886.1"/>
    <property type="molecule type" value="Genomic_DNA"/>
</dbReference>
<dbReference type="PROSITE" id="PS50928">
    <property type="entry name" value="ABC_TM1"/>
    <property type="match status" value="1"/>
</dbReference>
<evidence type="ECO:0000313" key="13">
    <source>
        <dbReference type="Proteomes" id="UP000014303"/>
    </source>
</evidence>
<dbReference type="GO" id="GO:0005886">
    <property type="term" value="C:plasma membrane"/>
    <property type="evidence" value="ECO:0007669"/>
    <property type="project" value="UniProtKB-SubCell"/>
</dbReference>
<keyword evidence="8 10" id="KW-0472">Membrane</keyword>
<feature type="transmembrane region" description="Helical" evidence="10">
    <location>
        <begin position="190"/>
        <end position="209"/>
    </location>
</feature>
<feature type="domain" description="ABC transmembrane type-1" evidence="11">
    <location>
        <begin position="128"/>
        <end position="316"/>
    </location>
</feature>
<dbReference type="PANTHER" id="PTHR43386:SF24">
    <property type="entry name" value="OLIGOPEPTIDE TRANSPORT SYSTEM PERMEASE PROTEIN AMID"/>
    <property type="match status" value="1"/>
</dbReference>
<dbReference type="Pfam" id="PF12911">
    <property type="entry name" value="OppC_N"/>
    <property type="match status" value="1"/>
</dbReference>
<dbReference type="InterPro" id="IPR035906">
    <property type="entry name" value="MetI-like_sf"/>
</dbReference>
<dbReference type="InterPro" id="IPR025966">
    <property type="entry name" value="OppC_N"/>
</dbReference>
<evidence type="ECO:0000259" key="11">
    <source>
        <dbReference type="PROSITE" id="PS50928"/>
    </source>
</evidence>
<name>A0A8E0IG51_LACPA</name>
<proteinExistence type="inferred from homology"/>
<evidence type="ECO:0000256" key="8">
    <source>
        <dbReference type="ARBA" id="ARBA00023136"/>
    </source>
</evidence>
<evidence type="ECO:0000256" key="5">
    <source>
        <dbReference type="ARBA" id="ARBA00022856"/>
    </source>
</evidence>
<evidence type="ECO:0000256" key="9">
    <source>
        <dbReference type="ARBA" id="ARBA00024202"/>
    </source>
</evidence>
<evidence type="ECO:0000256" key="7">
    <source>
        <dbReference type="ARBA" id="ARBA00022989"/>
    </source>
</evidence>
<dbReference type="GO" id="GO:0015833">
    <property type="term" value="P:peptide transport"/>
    <property type="evidence" value="ECO:0007669"/>
    <property type="project" value="UniProtKB-KW"/>
</dbReference>
<feature type="transmembrane region" description="Helical" evidence="10">
    <location>
        <begin position="63"/>
        <end position="84"/>
    </location>
</feature>